<comment type="caution">
    <text evidence="3">The sequence shown here is derived from an EMBL/GenBank/DDBJ whole genome shotgun (WGS) entry which is preliminary data.</text>
</comment>
<reference evidence="3" key="1">
    <citation type="submission" date="2016-04" db="EMBL/GenBank/DDBJ databases">
        <authorList>
            <person name="Nguyen H.D."/>
            <person name="Kesanakurti P."/>
            <person name="Cullis J."/>
            <person name="Levesque C.A."/>
            <person name="Hambleton S."/>
        </authorList>
    </citation>
    <scope>NUCLEOTIDE SEQUENCE</scope>
    <source>
        <strain evidence="3">DAOMC 238032</strain>
    </source>
</reference>
<dbReference type="PANTHER" id="PTHR32251:SF23">
    <property type="entry name" value="3-OXO-5-ALPHA-STEROID 4-DEHYDROGENASE (DUF1295)"/>
    <property type="match status" value="1"/>
</dbReference>
<evidence type="ECO:0000256" key="1">
    <source>
        <dbReference type="SAM" id="Phobius"/>
    </source>
</evidence>
<dbReference type="GO" id="GO:0016020">
    <property type="term" value="C:membrane"/>
    <property type="evidence" value="ECO:0007669"/>
    <property type="project" value="TreeGrafter"/>
</dbReference>
<dbReference type="Proteomes" id="UP000077671">
    <property type="component" value="Unassembled WGS sequence"/>
</dbReference>
<protein>
    <recommendedName>
        <fullName evidence="6">DUF1295-domain-containing protein</fullName>
    </recommendedName>
</protein>
<feature type="transmembrane region" description="Helical" evidence="1">
    <location>
        <begin position="241"/>
        <end position="261"/>
    </location>
</feature>
<dbReference type="EMBL" id="LWDD02000048">
    <property type="protein sequence ID" value="KAE8264740.1"/>
    <property type="molecule type" value="Genomic_DNA"/>
</dbReference>
<dbReference type="Pfam" id="PF06966">
    <property type="entry name" value="DUF1295"/>
    <property type="match status" value="1"/>
</dbReference>
<dbReference type="InterPro" id="IPR010721">
    <property type="entry name" value="UstE-like"/>
</dbReference>
<keyword evidence="5" id="KW-1185">Reference proteome</keyword>
<keyword evidence="1" id="KW-0472">Membrane</keyword>
<keyword evidence="1" id="KW-1133">Transmembrane helix</keyword>
<dbReference type="Gene3D" id="1.20.120.1630">
    <property type="match status" value="1"/>
</dbReference>
<name>A0A177UKE0_9BASI</name>
<keyword evidence="1" id="KW-0812">Transmembrane</keyword>
<feature type="transmembrane region" description="Helical" evidence="1">
    <location>
        <begin position="124"/>
        <end position="144"/>
    </location>
</feature>
<dbReference type="EMBL" id="CAJHJG010004141">
    <property type="protein sequence ID" value="CAD6938643.1"/>
    <property type="molecule type" value="Genomic_DNA"/>
</dbReference>
<evidence type="ECO:0000313" key="4">
    <source>
        <dbReference type="Proteomes" id="UP000077671"/>
    </source>
</evidence>
<dbReference type="AlphaFoldDB" id="A0A177UKE0"/>
<reference evidence="3" key="2">
    <citation type="journal article" date="2019" name="IMA Fungus">
        <title>Genome sequencing and comparison of five Tilletia species to identify candidate genes for the detection of regulated species infecting wheat.</title>
        <authorList>
            <person name="Nguyen H.D.T."/>
            <person name="Sultana T."/>
            <person name="Kesanakurti P."/>
            <person name="Hambleton S."/>
        </authorList>
    </citation>
    <scope>NUCLEOTIDE SEQUENCE</scope>
    <source>
        <strain evidence="3">DAOMC 238032</strain>
    </source>
</reference>
<feature type="transmembrane region" description="Helical" evidence="1">
    <location>
        <begin position="196"/>
        <end position="221"/>
    </location>
</feature>
<dbReference type="PANTHER" id="PTHR32251">
    <property type="entry name" value="3-OXO-5-ALPHA-STEROID 4-DEHYDROGENASE"/>
    <property type="match status" value="1"/>
</dbReference>
<sequence>MGVLDLFTTSKTPSAVNFASGGRPGSLDTLAQQAAAAAAASQSLAYFPHPVLDPRVHVLPALEAFPAAVRASFPHWAAYADPRAYFHFYTHADPMQSAVAICIGFSAWCYGRQKLTGNASIVDGLWTFLPVIYATHFAFGSGTIPEPRVLLLWSLYVLWSVRLTYNAVRRGIFNKGEEDYRWPLLRASMSRLSFELLSITFIAPIQNVLLAITALPVYVLVTLSRPEYAVLQPTRPTSTLGPADVILTLLLLLNLTVQFIADAQQQRYQGFKRGLDQNCKHPITIPADKLLLLHGGTSPAGVVTNGNKAAQLHPDNVELYHGLTNGDKKRGFITKGLWAWSRHPNFCCEQTTWWIFYAFTVITFLPPSVLVDLGNSDLLGNSGIIGNAAKAASKLATKAVYPSPPTWTYFMNYAAAGALAMNGLFYASTLYSEGVSAAKYPAYATYQKRVGMFHPVDTLLRGLYYRFLVSEQTRTRVEAEIWGELGDASKKVN</sequence>
<evidence type="ECO:0000313" key="3">
    <source>
        <dbReference type="EMBL" id="KAE8264740.1"/>
    </source>
</evidence>
<gene>
    <name evidence="3" type="ORF">A4X03_0g731</name>
    <name evidence="2" type="ORF">JKIAZH3_G9294</name>
</gene>
<evidence type="ECO:0000313" key="5">
    <source>
        <dbReference type="Proteomes" id="UP000836402"/>
    </source>
</evidence>
<organism evidence="3 4">
    <name type="scientific">Tilletia caries</name>
    <name type="common">wheat bunt fungus</name>
    <dbReference type="NCBI Taxonomy" id="13290"/>
    <lineage>
        <taxon>Eukaryota</taxon>
        <taxon>Fungi</taxon>
        <taxon>Dikarya</taxon>
        <taxon>Basidiomycota</taxon>
        <taxon>Ustilaginomycotina</taxon>
        <taxon>Exobasidiomycetes</taxon>
        <taxon>Tilletiales</taxon>
        <taxon>Tilletiaceae</taxon>
        <taxon>Tilletia</taxon>
    </lineage>
</organism>
<evidence type="ECO:0000313" key="2">
    <source>
        <dbReference type="EMBL" id="CAD6938643.1"/>
    </source>
</evidence>
<dbReference type="Proteomes" id="UP000836402">
    <property type="component" value="Unassembled WGS sequence"/>
</dbReference>
<evidence type="ECO:0008006" key="6">
    <source>
        <dbReference type="Google" id="ProtNLM"/>
    </source>
</evidence>
<feature type="transmembrane region" description="Helical" evidence="1">
    <location>
        <begin position="150"/>
        <end position="168"/>
    </location>
</feature>
<accession>A0A177UKE0</accession>
<feature type="transmembrane region" description="Helical" evidence="1">
    <location>
        <begin position="352"/>
        <end position="371"/>
    </location>
</feature>
<reference evidence="2" key="3">
    <citation type="submission" date="2020-10" db="EMBL/GenBank/DDBJ databases">
        <authorList>
            <person name="Sedaghatjoo S."/>
        </authorList>
    </citation>
    <scope>NUCLEOTIDE SEQUENCE</scope>
    <source>
        <strain evidence="2">AZH3</strain>
    </source>
</reference>
<feature type="transmembrane region" description="Helical" evidence="1">
    <location>
        <begin position="410"/>
        <end position="431"/>
    </location>
</feature>
<proteinExistence type="predicted"/>